<dbReference type="EMBL" id="JASBAN010000001">
    <property type="protein sequence ID" value="MDI2112475.1"/>
    <property type="molecule type" value="Genomic_DNA"/>
</dbReference>
<dbReference type="Gene3D" id="3.10.260.10">
    <property type="entry name" value="Transcription regulator HTH, APSES-type DNA-binding domain"/>
    <property type="match status" value="1"/>
</dbReference>
<comment type="caution">
    <text evidence="5">The sequence shown here is derived from an EMBL/GenBank/DDBJ whole genome shotgun (WGS) entry which is preliminary data.</text>
</comment>
<name>A0ABT6Q8H7_9PROT</name>
<dbReference type="EMBL" id="JASBAN010000001">
    <property type="protein sequence ID" value="MDI2112065.1"/>
    <property type="molecule type" value="Genomic_DNA"/>
</dbReference>
<sequence length="279" mass="31943">MEQLDLPLIQRQENNVLISQRAYDGYINATAMCKAASKEFKHYNSLSTTKAFVQELSSVVGIPTTELIQSIQGGVPTLQGTWVHPQVAINLGQWASPKFAVLVSKWVLEWMQGGEKKHSTLPWHIRRYLINREKIPPTHFSMLDQMTLKLLAPLESRGYLLPDRMMPDISLGKMFCKWLRSNGYDPDSFPTYTHSFGDGKRPNVNAKLYPNELITSFNLEVNNWIVDPNKALKYFKDRDKESVIPLTNFILTLPTPENARTELDNKLITALTYNPKDQF</sequence>
<keyword evidence="6" id="KW-1185">Reference proteome</keyword>
<dbReference type="SMART" id="SM01252">
    <property type="entry name" value="KilA-N"/>
    <property type="match status" value="1"/>
</dbReference>
<organism evidence="5 6">
    <name type="scientific">Commensalibacter nepenthis</name>
    <dbReference type="NCBI Taxonomy" id="3043872"/>
    <lineage>
        <taxon>Bacteria</taxon>
        <taxon>Pseudomonadati</taxon>
        <taxon>Pseudomonadota</taxon>
        <taxon>Alphaproteobacteria</taxon>
        <taxon>Acetobacterales</taxon>
        <taxon>Acetobacteraceae</taxon>
    </lineage>
</organism>
<feature type="domain" description="KilA-N" evidence="1">
    <location>
        <begin position="5"/>
        <end position="110"/>
    </location>
</feature>
<protein>
    <submittedName>
        <fullName evidence="5">KilA-N domain-containing protein</fullName>
    </submittedName>
</protein>
<dbReference type="RefSeq" id="WP_281461739.1">
    <property type="nucleotide sequence ID" value="NZ_JASBAN010000001.1"/>
</dbReference>
<evidence type="ECO:0000313" key="5">
    <source>
        <dbReference type="EMBL" id="MDI2113099.1"/>
    </source>
</evidence>
<dbReference type="EMBL" id="JASBAN010000001">
    <property type="protein sequence ID" value="MDI2113099.1"/>
    <property type="molecule type" value="Genomic_DNA"/>
</dbReference>
<dbReference type="Proteomes" id="UP001431775">
    <property type="component" value="Unassembled WGS sequence"/>
</dbReference>
<dbReference type="InterPro" id="IPR058744">
    <property type="entry name" value="BstA-like_C"/>
</dbReference>
<accession>A0ABT6Q8H7</accession>
<reference evidence="5" key="1">
    <citation type="submission" date="2023-05" db="EMBL/GenBank/DDBJ databases">
        <title>Whole genome sequence of Commensalibacter sp.</title>
        <authorList>
            <person name="Charoenyingcharoen P."/>
            <person name="Yukphan P."/>
        </authorList>
    </citation>
    <scope>NUCLEOTIDE SEQUENCE</scope>
    <source>
        <strain evidence="5">TBRC 10068</strain>
    </source>
</reference>
<evidence type="ECO:0000313" key="2">
    <source>
        <dbReference type="EMBL" id="MDI2112065.1"/>
    </source>
</evidence>
<dbReference type="InterPro" id="IPR018004">
    <property type="entry name" value="KilA/APSES_HTH"/>
</dbReference>
<dbReference type="EMBL" id="JASBAN010000001">
    <property type="protein sequence ID" value="MDI2112201.1"/>
    <property type="molecule type" value="Genomic_DNA"/>
</dbReference>
<dbReference type="InterPro" id="IPR017880">
    <property type="entry name" value="KilA_N"/>
</dbReference>
<gene>
    <name evidence="2" type="ORF">QJV33_01975</name>
    <name evidence="3" type="ORF">QJV33_02680</name>
    <name evidence="4" type="ORF">QJV33_04065</name>
    <name evidence="5" type="ORF">QJV33_07360</name>
</gene>
<evidence type="ECO:0000313" key="4">
    <source>
        <dbReference type="EMBL" id="MDI2112475.1"/>
    </source>
</evidence>
<dbReference type="InterPro" id="IPR036887">
    <property type="entry name" value="HTH_APSES_sf"/>
</dbReference>
<dbReference type="SUPFAM" id="SSF54616">
    <property type="entry name" value="DNA-binding domain of Mlu1-box binding protein MBP1"/>
    <property type="match status" value="1"/>
</dbReference>
<dbReference type="Pfam" id="PF04383">
    <property type="entry name" value="KilA-N"/>
    <property type="match status" value="1"/>
</dbReference>
<dbReference type="Pfam" id="PF26567">
    <property type="entry name" value="BstA_C"/>
    <property type="match status" value="1"/>
</dbReference>
<evidence type="ECO:0000313" key="6">
    <source>
        <dbReference type="Proteomes" id="UP001431775"/>
    </source>
</evidence>
<proteinExistence type="predicted"/>
<evidence type="ECO:0000259" key="1">
    <source>
        <dbReference type="PROSITE" id="PS51301"/>
    </source>
</evidence>
<dbReference type="PROSITE" id="PS51301">
    <property type="entry name" value="KILA_N"/>
    <property type="match status" value="1"/>
</dbReference>
<evidence type="ECO:0000313" key="3">
    <source>
        <dbReference type="EMBL" id="MDI2112201.1"/>
    </source>
</evidence>